<reference evidence="2 3" key="1">
    <citation type="submission" date="2016-07" db="EMBL/GenBank/DDBJ databases">
        <title>Pervasive Adenine N6-methylation of Active Genes in Fungi.</title>
        <authorList>
            <consortium name="DOE Joint Genome Institute"/>
            <person name="Mondo S.J."/>
            <person name="Dannebaum R.O."/>
            <person name="Kuo R.C."/>
            <person name="Labutti K."/>
            <person name="Haridas S."/>
            <person name="Kuo A."/>
            <person name="Salamov A."/>
            <person name="Ahrendt S.R."/>
            <person name="Lipzen A."/>
            <person name="Sullivan W."/>
            <person name="Andreopoulos W.B."/>
            <person name="Clum A."/>
            <person name="Lindquist E."/>
            <person name="Daum C."/>
            <person name="Ramamoorthy G.K."/>
            <person name="Gryganskyi A."/>
            <person name="Culley D."/>
            <person name="Magnuson J.K."/>
            <person name="James T.Y."/>
            <person name="O'Malley M.A."/>
            <person name="Stajich J.E."/>
            <person name="Spatafora J.W."/>
            <person name="Visel A."/>
            <person name="Grigoriev I.V."/>
        </authorList>
    </citation>
    <scope>NUCLEOTIDE SEQUENCE [LARGE SCALE GENOMIC DNA]</scope>
    <source>
        <strain evidence="2 3">62-1032</strain>
    </source>
</reference>
<gene>
    <name evidence="2" type="ORF">BCR35DRAFT_328701</name>
</gene>
<name>A0A1Y2G222_9BASI</name>
<dbReference type="PROSITE" id="PS51257">
    <property type="entry name" value="PROKAR_LIPOPROTEIN"/>
    <property type="match status" value="1"/>
</dbReference>
<dbReference type="AlphaFoldDB" id="A0A1Y2G222"/>
<keyword evidence="1" id="KW-1133">Transmembrane helix</keyword>
<feature type="transmembrane region" description="Helical" evidence="1">
    <location>
        <begin position="6"/>
        <end position="25"/>
    </location>
</feature>
<evidence type="ECO:0000313" key="2">
    <source>
        <dbReference type="EMBL" id="ORY90949.1"/>
    </source>
</evidence>
<evidence type="ECO:0000313" key="3">
    <source>
        <dbReference type="Proteomes" id="UP000193467"/>
    </source>
</evidence>
<accession>A0A1Y2G222</accession>
<dbReference type="OrthoDB" id="2525323at2759"/>
<evidence type="ECO:0000256" key="1">
    <source>
        <dbReference type="SAM" id="Phobius"/>
    </source>
</evidence>
<keyword evidence="1" id="KW-0812">Transmembrane</keyword>
<proteinExistence type="predicted"/>
<protein>
    <submittedName>
        <fullName evidence="2">Uncharacterized protein</fullName>
    </submittedName>
</protein>
<keyword evidence="3" id="KW-1185">Reference proteome</keyword>
<dbReference type="InParanoid" id="A0A1Y2G222"/>
<sequence>MDSGLKWLVFTMVVLMCSFVVYLFLSSCMGPPLIRVMRSWLGAHHRATSVNTWDRGQGAGYRVPASSGFEFGRGGTEGYEMTSLGRDDEY</sequence>
<dbReference type="Proteomes" id="UP000193467">
    <property type="component" value="Unassembled WGS sequence"/>
</dbReference>
<organism evidence="2 3">
    <name type="scientific">Leucosporidium creatinivorum</name>
    <dbReference type="NCBI Taxonomy" id="106004"/>
    <lineage>
        <taxon>Eukaryota</taxon>
        <taxon>Fungi</taxon>
        <taxon>Dikarya</taxon>
        <taxon>Basidiomycota</taxon>
        <taxon>Pucciniomycotina</taxon>
        <taxon>Microbotryomycetes</taxon>
        <taxon>Leucosporidiales</taxon>
        <taxon>Leucosporidium</taxon>
    </lineage>
</organism>
<dbReference type="EMBL" id="MCGR01000003">
    <property type="protein sequence ID" value="ORY90949.1"/>
    <property type="molecule type" value="Genomic_DNA"/>
</dbReference>
<keyword evidence="1" id="KW-0472">Membrane</keyword>
<comment type="caution">
    <text evidence="2">The sequence shown here is derived from an EMBL/GenBank/DDBJ whole genome shotgun (WGS) entry which is preliminary data.</text>
</comment>